<evidence type="ECO:0000313" key="4">
    <source>
        <dbReference type="Proteomes" id="UP000075920"/>
    </source>
</evidence>
<sequence>MFFARETPSRTRHQPQSWRIKTDLVFNVRLLVAVLNSTMNYLCVCSVILVLIAQNLAVTPTGKVDFSEADDLNDDTLGGGFVSVYKNYPKIQVTVDTQKLKRVPQPETKSDESSSGSSGSSGSESVERPSVGVRTDITIEISEEAANDARTGDRDGKKDRNGPGGLGAGEIGSGKKDRNGNGKTADEDDANASIPVFKGMAGVSTKKPKPTPSRGTPHGDRPGITLSQRPTVTSFYGPGSDDRNRISGEYDGWNSHYPPHTVTAVWTTERPYLRRVDYDYSGQHRSPTYYKGYVPYNVGHHHTQSAEHHHAGDWKPCYCSIYQPWAARAPSNPVLPSTGPLHPTVHPPPPRNTVDNKVDVPAVLSHHQQHYRSIRS</sequence>
<feature type="compositionally biased region" description="Gly residues" evidence="1">
    <location>
        <begin position="162"/>
        <end position="172"/>
    </location>
</feature>
<dbReference type="VEuPathDB" id="VectorBase:AMIN006256"/>
<dbReference type="EnsemblMetazoa" id="AMIN006256-RA">
    <property type="protein sequence ID" value="AMIN006256-PA"/>
    <property type="gene ID" value="AMIN006256"/>
</dbReference>
<dbReference type="Proteomes" id="UP000075920">
    <property type="component" value="Unassembled WGS sequence"/>
</dbReference>
<protein>
    <submittedName>
        <fullName evidence="3">Uncharacterized protein</fullName>
    </submittedName>
</protein>
<organism evidence="3 4">
    <name type="scientific">Anopheles minimus</name>
    <dbReference type="NCBI Taxonomy" id="112268"/>
    <lineage>
        <taxon>Eukaryota</taxon>
        <taxon>Metazoa</taxon>
        <taxon>Ecdysozoa</taxon>
        <taxon>Arthropoda</taxon>
        <taxon>Hexapoda</taxon>
        <taxon>Insecta</taxon>
        <taxon>Pterygota</taxon>
        <taxon>Neoptera</taxon>
        <taxon>Endopterygota</taxon>
        <taxon>Diptera</taxon>
        <taxon>Nematocera</taxon>
        <taxon>Culicoidea</taxon>
        <taxon>Culicidae</taxon>
        <taxon>Anophelinae</taxon>
        <taxon>Anopheles</taxon>
    </lineage>
</organism>
<evidence type="ECO:0000313" key="3">
    <source>
        <dbReference type="EnsemblMetazoa" id="AMIN006256-PA"/>
    </source>
</evidence>
<keyword evidence="2" id="KW-0812">Transmembrane</keyword>
<evidence type="ECO:0000256" key="2">
    <source>
        <dbReference type="SAM" id="Phobius"/>
    </source>
</evidence>
<feature type="region of interest" description="Disordered" evidence="1">
    <location>
        <begin position="97"/>
        <end position="243"/>
    </location>
</feature>
<keyword evidence="2" id="KW-1133">Transmembrane helix</keyword>
<feature type="compositionally biased region" description="Basic and acidic residues" evidence="1">
    <location>
        <begin position="150"/>
        <end position="161"/>
    </location>
</feature>
<feature type="compositionally biased region" description="Polar residues" evidence="1">
    <location>
        <begin position="225"/>
        <end position="234"/>
    </location>
</feature>
<reference evidence="3" key="2">
    <citation type="submission" date="2020-05" db="UniProtKB">
        <authorList>
            <consortium name="EnsemblMetazoa"/>
        </authorList>
    </citation>
    <scope>IDENTIFICATION</scope>
    <source>
        <strain evidence="3">MINIMUS1</strain>
    </source>
</reference>
<feature type="region of interest" description="Disordered" evidence="1">
    <location>
        <begin position="336"/>
        <end position="356"/>
    </location>
</feature>
<proteinExistence type="predicted"/>
<accession>A0A182W7D4</accession>
<evidence type="ECO:0000256" key="1">
    <source>
        <dbReference type="SAM" id="MobiDB-lite"/>
    </source>
</evidence>
<feature type="compositionally biased region" description="Low complexity" evidence="1">
    <location>
        <begin position="113"/>
        <end position="133"/>
    </location>
</feature>
<name>A0A182W7D4_9DIPT</name>
<dbReference type="AlphaFoldDB" id="A0A182W7D4"/>
<reference evidence="4" key="1">
    <citation type="submission" date="2013-03" db="EMBL/GenBank/DDBJ databases">
        <title>The Genome Sequence of Anopheles minimus MINIMUS1.</title>
        <authorList>
            <consortium name="The Broad Institute Genomics Platform"/>
            <person name="Neafsey D.E."/>
            <person name="Walton C."/>
            <person name="Walker B."/>
            <person name="Young S.K."/>
            <person name="Zeng Q."/>
            <person name="Gargeya S."/>
            <person name="Fitzgerald M."/>
            <person name="Haas B."/>
            <person name="Abouelleil A."/>
            <person name="Allen A.W."/>
            <person name="Alvarado L."/>
            <person name="Arachchi H.M."/>
            <person name="Berlin A.M."/>
            <person name="Chapman S.B."/>
            <person name="Gainer-Dewar J."/>
            <person name="Goldberg J."/>
            <person name="Griggs A."/>
            <person name="Gujja S."/>
            <person name="Hansen M."/>
            <person name="Howarth C."/>
            <person name="Imamovic A."/>
            <person name="Ireland A."/>
            <person name="Larimer J."/>
            <person name="McCowan C."/>
            <person name="Murphy C."/>
            <person name="Pearson M."/>
            <person name="Poon T.W."/>
            <person name="Priest M."/>
            <person name="Roberts A."/>
            <person name="Saif S."/>
            <person name="Shea T."/>
            <person name="Sisk P."/>
            <person name="Sykes S."/>
            <person name="Wortman J."/>
            <person name="Nusbaum C."/>
            <person name="Birren B."/>
        </authorList>
    </citation>
    <scope>NUCLEOTIDE SEQUENCE [LARGE SCALE GENOMIC DNA]</scope>
    <source>
        <strain evidence="4">MINIMUS1</strain>
    </source>
</reference>
<keyword evidence="4" id="KW-1185">Reference proteome</keyword>
<keyword evidence="2" id="KW-0472">Membrane</keyword>
<feature type="transmembrane region" description="Helical" evidence="2">
    <location>
        <begin position="28"/>
        <end position="53"/>
    </location>
</feature>